<dbReference type="AlphaFoldDB" id="A0A0K8PRD7"/>
<evidence type="ECO:0000313" key="2">
    <source>
        <dbReference type="EMBL" id="GAP49999.1"/>
    </source>
</evidence>
<evidence type="ECO:0000313" key="3">
    <source>
        <dbReference type="Proteomes" id="UP000053859"/>
    </source>
</evidence>
<reference evidence="2" key="1">
    <citation type="journal article" date="2015" name="Genome Announc.">
        <title>Draft Genome Sequence of Thiostrepton-Producing Streptomyces azureus ATCC 14921.</title>
        <authorList>
            <person name="Sakihara K."/>
            <person name="Maeda J."/>
            <person name="Tashiro K."/>
            <person name="Fujino Y."/>
            <person name="Kuhara S."/>
            <person name="Ohshima T."/>
            <person name="Ogata S."/>
            <person name="Doi K."/>
        </authorList>
    </citation>
    <scope>NUCLEOTIDE SEQUENCE [LARGE SCALE GENOMIC DNA]</scope>
    <source>
        <strain evidence="2">ATCC14921</strain>
    </source>
</reference>
<keyword evidence="3" id="KW-1185">Reference proteome</keyword>
<gene>
    <name evidence="2" type="ORF">SAZU_4862</name>
</gene>
<organism evidence="2 3">
    <name type="scientific">Streptomyces azureus</name>
    <dbReference type="NCBI Taxonomy" id="146537"/>
    <lineage>
        <taxon>Bacteria</taxon>
        <taxon>Bacillati</taxon>
        <taxon>Actinomycetota</taxon>
        <taxon>Actinomycetes</taxon>
        <taxon>Kitasatosporales</taxon>
        <taxon>Streptomycetaceae</taxon>
        <taxon>Streptomyces</taxon>
    </lineage>
</organism>
<sequence>MVIASEPVCSIRTRTDDAVRTLATAFEEISSGRVPRCGSVPACDLIFLRKGIEAGLQRVQATRPRLSRVLQDRKVWPERDAPPAVADDTGSTGVLCVPPRRWVRSVAEQSRPVTAPNGQPDESPGEGAMIGPFWIDRDECWLGAPAGTEGTGVRLTDEGLTPVGTPAAGELSWTATEQVTVPDAPARSGLQRGLRIAFDVTTSMAGFGGPDSGHGMTVCVTHTDGHSEYPVLSAAAPACTEREVELSQQLLARFVTGGLRPSVLTEWWRSAGPRSTPKPQEREAVLERLLTQPARR</sequence>
<proteinExistence type="predicted"/>
<protein>
    <submittedName>
        <fullName evidence="2">Uncharacterized protein</fullName>
    </submittedName>
</protein>
<dbReference type="Proteomes" id="UP000053859">
    <property type="component" value="Unassembled WGS sequence"/>
</dbReference>
<dbReference type="EMBL" id="DF968322">
    <property type="protein sequence ID" value="GAP49999.1"/>
    <property type="molecule type" value="Genomic_DNA"/>
</dbReference>
<accession>A0A0K8PRD7</accession>
<name>A0A0K8PRD7_STRAJ</name>
<feature type="region of interest" description="Disordered" evidence="1">
    <location>
        <begin position="107"/>
        <end position="126"/>
    </location>
</feature>
<evidence type="ECO:0000256" key="1">
    <source>
        <dbReference type="SAM" id="MobiDB-lite"/>
    </source>
</evidence>
<dbReference type="PATRIC" id="fig|146537.3.peg.5116"/>